<keyword evidence="3" id="KW-1185">Reference proteome</keyword>
<protein>
    <submittedName>
        <fullName evidence="2">Glycosyltransferase involved in cell wall biosynthesis</fullName>
    </submittedName>
</protein>
<organism evidence="2 3">
    <name type="scientific">Prosthecomicrobium pneumaticum</name>
    <dbReference type="NCBI Taxonomy" id="81895"/>
    <lineage>
        <taxon>Bacteria</taxon>
        <taxon>Pseudomonadati</taxon>
        <taxon>Pseudomonadota</taxon>
        <taxon>Alphaproteobacteria</taxon>
        <taxon>Hyphomicrobiales</taxon>
        <taxon>Kaistiaceae</taxon>
        <taxon>Prosthecomicrobium</taxon>
    </lineage>
</organism>
<dbReference type="InterPro" id="IPR029044">
    <property type="entry name" value="Nucleotide-diphossugar_trans"/>
</dbReference>
<evidence type="ECO:0000259" key="1">
    <source>
        <dbReference type="Pfam" id="PF00535"/>
    </source>
</evidence>
<keyword evidence="2" id="KW-0808">Transferase</keyword>
<dbReference type="Gene3D" id="3.90.550.10">
    <property type="entry name" value="Spore Coat Polysaccharide Biosynthesis Protein SpsA, Chain A"/>
    <property type="match status" value="1"/>
</dbReference>
<reference evidence="2 3" key="1">
    <citation type="submission" date="2020-08" db="EMBL/GenBank/DDBJ databases">
        <title>Genomic Encyclopedia of Type Strains, Phase IV (KMG-IV): sequencing the most valuable type-strain genomes for metagenomic binning, comparative biology and taxonomic classification.</title>
        <authorList>
            <person name="Goeker M."/>
        </authorList>
    </citation>
    <scope>NUCLEOTIDE SEQUENCE [LARGE SCALE GENOMIC DNA]</scope>
    <source>
        <strain evidence="2 3">DSM 16268</strain>
    </source>
</reference>
<dbReference type="RefSeq" id="WP_183858578.1">
    <property type="nucleotide sequence ID" value="NZ_JACHOO010000014.1"/>
</dbReference>
<dbReference type="PANTHER" id="PTHR43685">
    <property type="entry name" value="GLYCOSYLTRANSFERASE"/>
    <property type="match status" value="1"/>
</dbReference>
<dbReference type="AlphaFoldDB" id="A0A7W9FQX0"/>
<dbReference type="SUPFAM" id="SSF53448">
    <property type="entry name" value="Nucleotide-diphospho-sugar transferases"/>
    <property type="match status" value="1"/>
</dbReference>
<dbReference type="EMBL" id="JACHOO010000014">
    <property type="protein sequence ID" value="MBB5755147.1"/>
    <property type="molecule type" value="Genomic_DNA"/>
</dbReference>
<dbReference type="PANTHER" id="PTHR43685:SF2">
    <property type="entry name" value="GLYCOSYLTRANSFERASE 2-LIKE DOMAIN-CONTAINING PROTEIN"/>
    <property type="match status" value="1"/>
</dbReference>
<dbReference type="Pfam" id="PF00535">
    <property type="entry name" value="Glycos_transf_2"/>
    <property type="match status" value="1"/>
</dbReference>
<dbReference type="GO" id="GO:0016740">
    <property type="term" value="F:transferase activity"/>
    <property type="evidence" value="ECO:0007669"/>
    <property type="project" value="UniProtKB-KW"/>
</dbReference>
<comment type="caution">
    <text evidence="2">The sequence shown here is derived from an EMBL/GenBank/DDBJ whole genome shotgun (WGS) entry which is preliminary data.</text>
</comment>
<dbReference type="Proteomes" id="UP000523821">
    <property type="component" value="Unassembled WGS sequence"/>
</dbReference>
<evidence type="ECO:0000313" key="2">
    <source>
        <dbReference type="EMBL" id="MBB5755147.1"/>
    </source>
</evidence>
<evidence type="ECO:0000313" key="3">
    <source>
        <dbReference type="Proteomes" id="UP000523821"/>
    </source>
</evidence>
<dbReference type="InterPro" id="IPR001173">
    <property type="entry name" value="Glyco_trans_2-like"/>
</dbReference>
<dbReference type="InterPro" id="IPR050834">
    <property type="entry name" value="Glycosyltransf_2"/>
</dbReference>
<sequence length="341" mass="37892">MKKIAVAIPAYNHAPFIAGALESVFAQNWPELEVHILDDGSSDDTAAVAERTRAKAPVGLSVRIDRQDNRGSARTINRMIDRIDADYVAILNSDDLYAPGRLAAFAARAEGEDLFFGVSGVEFIESGQTEDFSLFSEWYRSKFDRAAQLPTFGFAFVLSNISVTSSNFFFSRALFDLADGFDPALTLTQDWDFALRAVRWTEPVLLPERLLLYRAHPGNTWRRLQGVRREQSEQVLRNFVARSAAPTLNRLAPSPINWPAYLPAFLRICRPVFGDEPLGAYFPPEWLAAPAGAVDPASPEGDALHRLFVAAQRGPSEEMPLDESLAAATDHWARIRAAPRR</sequence>
<accession>A0A7W9FQX0</accession>
<gene>
    <name evidence="2" type="ORF">GGQ63_004248</name>
</gene>
<proteinExistence type="predicted"/>
<name>A0A7W9FQX0_9HYPH</name>
<feature type="domain" description="Glycosyltransferase 2-like" evidence="1">
    <location>
        <begin position="6"/>
        <end position="149"/>
    </location>
</feature>